<dbReference type="Proteomes" id="UP000182836">
    <property type="component" value="Unassembled WGS sequence"/>
</dbReference>
<proteinExistence type="predicted"/>
<reference evidence="3 5" key="2">
    <citation type="submission" date="2016-10" db="EMBL/GenBank/DDBJ databases">
        <authorList>
            <person name="de Groot N.N."/>
        </authorList>
    </citation>
    <scope>NUCLEOTIDE SEQUENCE [LARGE SCALE GENOMIC DNA]</scope>
    <source>
        <strain evidence="3 5">DSM 2895</strain>
    </source>
</reference>
<evidence type="ECO:0000313" key="2">
    <source>
        <dbReference type="EMBL" id="KON94767.1"/>
    </source>
</evidence>
<evidence type="ECO:0000256" key="1">
    <source>
        <dbReference type="SAM" id="Phobius"/>
    </source>
</evidence>
<dbReference type="OrthoDB" id="2680551at2"/>
<name>A0A0D1XA67_ANEMI</name>
<dbReference type="EMBL" id="FNED01000012">
    <property type="protein sequence ID" value="SDJ11594.1"/>
    <property type="molecule type" value="Genomic_DNA"/>
</dbReference>
<gene>
    <name evidence="2" type="ORF">AF333_03990</name>
    <name evidence="3" type="ORF">SAMN04487909_11230</name>
</gene>
<evidence type="ECO:0000313" key="3">
    <source>
        <dbReference type="EMBL" id="SDJ11594.1"/>
    </source>
</evidence>
<feature type="transmembrane region" description="Helical" evidence="1">
    <location>
        <begin position="75"/>
        <end position="101"/>
    </location>
</feature>
<evidence type="ECO:0000313" key="5">
    <source>
        <dbReference type="Proteomes" id="UP000182836"/>
    </source>
</evidence>
<keyword evidence="1" id="KW-0812">Transmembrane</keyword>
<dbReference type="GeneID" id="42304366"/>
<reference evidence="2 4" key="1">
    <citation type="submission" date="2015-07" db="EMBL/GenBank/DDBJ databases">
        <title>Fjat-14205 dsm 2895.</title>
        <authorList>
            <person name="Liu B."/>
            <person name="Wang J."/>
            <person name="Zhu Y."/>
            <person name="Liu G."/>
            <person name="Chen Q."/>
            <person name="Chen Z."/>
            <person name="Lan J."/>
            <person name="Che J."/>
            <person name="Ge C."/>
            <person name="Shi H."/>
            <person name="Pan Z."/>
            <person name="Liu X."/>
        </authorList>
    </citation>
    <scope>NUCLEOTIDE SEQUENCE [LARGE SCALE GENOMIC DNA]</scope>
    <source>
        <strain evidence="2 4">DSM 2895</strain>
    </source>
</reference>
<protein>
    <submittedName>
        <fullName evidence="2">Uncharacterized protein</fullName>
    </submittedName>
</protein>
<dbReference type="EMBL" id="LGUG01000004">
    <property type="protein sequence ID" value="KON94767.1"/>
    <property type="molecule type" value="Genomic_DNA"/>
</dbReference>
<sequence>MSRVDLIERKVSARTITSLLLVFCSLLISLFSIFSSFTSYSTLLIVLQWVTVLLGMALAISTIVPAKKYLAHNSFFLQISITTMVLACLDLIWIIFVSYILSILK</sequence>
<organism evidence="2 4">
    <name type="scientific">Aneurinibacillus migulanus</name>
    <name type="common">Bacillus migulanus</name>
    <dbReference type="NCBI Taxonomy" id="47500"/>
    <lineage>
        <taxon>Bacteria</taxon>
        <taxon>Bacillati</taxon>
        <taxon>Bacillota</taxon>
        <taxon>Bacilli</taxon>
        <taxon>Bacillales</taxon>
        <taxon>Paenibacillaceae</taxon>
        <taxon>Aneurinibacillus group</taxon>
        <taxon>Aneurinibacillus</taxon>
    </lineage>
</organism>
<keyword evidence="1" id="KW-1133">Transmembrane helix</keyword>
<keyword evidence="4" id="KW-1185">Reference proteome</keyword>
<keyword evidence="1" id="KW-0472">Membrane</keyword>
<dbReference type="PATRIC" id="fig|47500.8.peg.4102"/>
<dbReference type="RefSeq" id="WP_043068526.1">
    <property type="nucleotide sequence ID" value="NZ_BJOA01000077.1"/>
</dbReference>
<feature type="transmembrane region" description="Helical" evidence="1">
    <location>
        <begin position="40"/>
        <end position="63"/>
    </location>
</feature>
<accession>A0A0D1XA67</accession>
<dbReference type="Proteomes" id="UP000037269">
    <property type="component" value="Unassembled WGS sequence"/>
</dbReference>
<dbReference type="AlphaFoldDB" id="A0A0D1XA67"/>
<evidence type="ECO:0000313" key="4">
    <source>
        <dbReference type="Proteomes" id="UP000037269"/>
    </source>
</evidence>
<feature type="transmembrane region" description="Helical" evidence="1">
    <location>
        <begin position="12"/>
        <end position="34"/>
    </location>
</feature>